<keyword evidence="8 11" id="KW-0472">Membrane</keyword>
<evidence type="ECO:0000256" key="9">
    <source>
        <dbReference type="ARBA" id="ARBA00023201"/>
    </source>
</evidence>
<evidence type="ECO:0000256" key="5">
    <source>
        <dbReference type="ARBA" id="ARBA00022989"/>
    </source>
</evidence>
<dbReference type="KEGG" id="ccai:NAS2_1321"/>
<dbReference type="RefSeq" id="WP_174448920.1">
    <property type="nucleotide sequence ID" value="NZ_AP018732.1"/>
</dbReference>
<evidence type="ECO:0000259" key="12">
    <source>
        <dbReference type="Pfam" id="PF00999"/>
    </source>
</evidence>
<organism evidence="13 14">
    <name type="scientific">Conexivisphaera calida</name>
    <dbReference type="NCBI Taxonomy" id="1874277"/>
    <lineage>
        <taxon>Archaea</taxon>
        <taxon>Nitrososphaerota</taxon>
        <taxon>Conexivisphaeria</taxon>
        <taxon>Conexivisphaerales</taxon>
        <taxon>Conexivisphaeraceae</taxon>
        <taxon>Conexivisphaera</taxon>
    </lineage>
</organism>
<evidence type="ECO:0000256" key="7">
    <source>
        <dbReference type="ARBA" id="ARBA00023065"/>
    </source>
</evidence>
<feature type="transmembrane region" description="Helical" evidence="11">
    <location>
        <begin position="270"/>
        <end position="288"/>
    </location>
</feature>
<keyword evidence="3" id="KW-0050">Antiport</keyword>
<comment type="subcellular location">
    <subcellularLocation>
        <location evidence="1">Membrane</location>
        <topology evidence="1">Multi-pass membrane protein</topology>
    </subcellularLocation>
</comment>
<evidence type="ECO:0000256" key="3">
    <source>
        <dbReference type="ARBA" id="ARBA00022449"/>
    </source>
</evidence>
<evidence type="ECO:0000256" key="2">
    <source>
        <dbReference type="ARBA" id="ARBA00022448"/>
    </source>
</evidence>
<dbReference type="Gene3D" id="1.20.1530.20">
    <property type="match status" value="1"/>
</dbReference>
<keyword evidence="6" id="KW-0915">Sodium</keyword>
<reference evidence="13 14" key="1">
    <citation type="journal article" date="2019" name="ISME J.">
        <title>Isolation and characterization of a thermophilic sulfur- and iron-reducing thaumarchaeote from a terrestrial acidic hot spring.</title>
        <authorList>
            <person name="Kato S."/>
            <person name="Itoh T."/>
            <person name="Yuki M."/>
            <person name="Nagamori M."/>
            <person name="Ohnishi M."/>
            <person name="Uematsu K."/>
            <person name="Suzuki K."/>
            <person name="Takashina T."/>
            <person name="Ohkuma M."/>
        </authorList>
    </citation>
    <scope>NUCLEOTIDE SEQUENCE [LARGE SCALE GENOMIC DNA]</scope>
    <source>
        <strain evidence="13 14">NAS-02</strain>
    </source>
</reference>
<evidence type="ECO:0000256" key="10">
    <source>
        <dbReference type="SAM" id="MobiDB-lite"/>
    </source>
</evidence>
<evidence type="ECO:0000256" key="6">
    <source>
        <dbReference type="ARBA" id="ARBA00023053"/>
    </source>
</evidence>
<feature type="transmembrane region" description="Helical" evidence="11">
    <location>
        <begin position="159"/>
        <end position="178"/>
    </location>
</feature>
<dbReference type="EMBL" id="AP018732">
    <property type="protein sequence ID" value="BBE42709.1"/>
    <property type="molecule type" value="Genomic_DNA"/>
</dbReference>
<keyword evidence="9" id="KW-0739">Sodium transport</keyword>
<feature type="transmembrane region" description="Helical" evidence="11">
    <location>
        <begin position="65"/>
        <end position="86"/>
    </location>
</feature>
<evidence type="ECO:0000256" key="4">
    <source>
        <dbReference type="ARBA" id="ARBA00022692"/>
    </source>
</evidence>
<dbReference type="Proteomes" id="UP000509448">
    <property type="component" value="Chromosome"/>
</dbReference>
<feature type="transmembrane region" description="Helical" evidence="11">
    <location>
        <begin position="190"/>
        <end position="213"/>
    </location>
</feature>
<feature type="domain" description="Cation/H+ exchanger transmembrane" evidence="12">
    <location>
        <begin position="27"/>
        <end position="387"/>
    </location>
</feature>
<dbReference type="AlphaFoldDB" id="A0A4P2VDM1"/>
<keyword evidence="4 11" id="KW-0812">Transmembrane</keyword>
<evidence type="ECO:0000256" key="11">
    <source>
        <dbReference type="SAM" id="Phobius"/>
    </source>
</evidence>
<dbReference type="InterPro" id="IPR006153">
    <property type="entry name" value="Cation/H_exchanger_TM"/>
</dbReference>
<dbReference type="GO" id="GO:0016020">
    <property type="term" value="C:membrane"/>
    <property type="evidence" value="ECO:0007669"/>
    <property type="project" value="UniProtKB-SubCell"/>
</dbReference>
<feature type="transmembrane region" description="Helical" evidence="11">
    <location>
        <begin position="127"/>
        <end position="147"/>
    </location>
</feature>
<feature type="transmembrane region" description="Helical" evidence="11">
    <location>
        <begin position="225"/>
        <end position="258"/>
    </location>
</feature>
<evidence type="ECO:0000313" key="14">
    <source>
        <dbReference type="Proteomes" id="UP000509448"/>
    </source>
</evidence>
<keyword evidence="7" id="KW-0406">Ion transport</keyword>
<dbReference type="PANTHER" id="PTHR43562">
    <property type="entry name" value="NAPA-TYPE SODIUM/HYDROGEN ANTIPORTER"/>
    <property type="match status" value="1"/>
</dbReference>
<evidence type="ECO:0000256" key="1">
    <source>
        <dbReference type="ARBA" id="ARBA00004141"/>
    </source>
</evidence>
<evidence type="ECO:0000256" key="8">
    <source>
        <dbReference type="ARBA" id="ARBA00023136"/>
    </source>
</evidence>
<keyword evidence="14" id="KW-1185">Reference proteome</keyword>
<feature type="transmembrane region" description="Helical" evidence="11">
    <location>
        <begin position="367"/>
        <end position="386"/>
    </location>
</feature>
<dbReference type="PANTHER" id="PTHR43562:SF3">
    <property type="entry name" value="SODIUM ION_PROTON EXCHANGER (EUROFUNG)"/>
    <property type="match status" value="1"/>
</dbReference>
<name>A0A4P2VDM1_9ARCH</name>
<dbReference type="GO" id="GO:0006814">
    <property type="term" value="P:sodium ion transport"/>
    <property type="evidence" value="ECO:0007669"/>
    <property type="project" value="UniProtKB-KW"/>
</dbReference>
<dbReference type="OrthoDB" id="12029at2157"/>
<feature type="transmembrane region" description="Helical" evidence="11">
    <location>
        <begin position="32"/>
        <end position="53"/>
    </location>
</feature>
<feature type="transmembrane region" description="Helical" evidence="11">
    <location>
        <begin position="98"/>
        <end position="120"/>
    </location>
</feature>
<dbReference type="GeneID" id="55585135"/>
<gene>
    <name evidence="13" type="ORF">NAS2_1321</name>
</gene>
<sequence>MQIGEIYLALLEISVLLFAAEASRGAVARLGIPAIVGELLMGMALGPYAFGPAINSLLGIRLISLNNYVQLFAQFSVILLIFASGLEQGLSGLRRAGPWGFMGAVFGALLPFLGVTVAFWRGIGPSAALILGAASAATSLAVASAISSEVGFSGHALDFLLTAGAVDDVVSLIILSTAMAASAGSSEPSAVALVAIYYVFAWALISAVSILLLPRMANALGERYAFPFALLSLFGLVAAMVALGFSPIIAAYIAGVALSSSRLSSSFKRLAVGLSSLFGPLFFVIAGAEVDLRASTAYALMMALYITALALALKFAGVLPFAYGATKSRTGSLAASLGMLPRGEMGLAIALAGLSAGIIDGTMYTSVVLMVVLTTLIGSILFSIYVRRHMETVAVGAPPNGDRMELASRGADGRIPPTSSGVTRK</sequence>
<proteinExistence type="predicted"/>
<dbReference type="Pfam" id="PF00999">
    <property type="entry name" value="Na_H_Exchanger"/>
    <property type="match status" value="1"/>
</dbReference>
<protein>
    <submittedName>
        <fullName evidence="13">Na(+)/H(+) antiporter</fullName>
    </submittedName>
</protein>
<evidence type="ECO:0000313" key="13">
    <source>
        <dbReference type="EMBL" id="BBE42709.1"/>
    </source>
</evidence>
<dbReference type="GO" id="GO:1902600">
    <property type="term" value="P:proton transmembrane transport"/>
    <property type="evidence" value="ECO:0007669"/>
    <property type="project" value="InterPro"/>
</dbReference>
<dbReference type="GO" id="GO:0015297">
    <property type="term" value="F:antiporter activity"/>
    <property type="evidence" value="ECO:0007669"/>
    <property type="project" value="UniProtKB-KW"/>
</dbReference>
<keyword evidence="2" id="KW-0813">Transport</keyword>
<feature type="transmembrane region" description="Helical" evidence="11">
    <location>
        <begin position="300"/>
        <end position="323"/>
    </location>
</feature>
<dbReference type="InterPro" id="IPR038770">
    <property type="entry name" value="Na+/solute_symporter_sf"/>
</dbReference>
<accession>A0A4P2VDM1</accession>
<keyword evidence="5 11" id="KW-1133">Transmembrane helix</keyword>
<feature type="region of interest" description="Disordered" evidence="10">
    <location>
        <begin position="406"/>
        <end position="425"/>
    </location>
</feature>